<dbReference type="Proteomes" id="UP001168552">
    <property type="component" value="Unassembled WGS sequence"/>
</dbReference>
<gene>
    <name evidence="2" type="ORF">QWY31_13865</name>
</gene>
<accession>A0ABT8F7Y5</accession>
<proteinExistence type="predicted"/>
<evidence type="ECO:0000259" key="1">
    <source>
        <dbReference type="PROSITE" id="PS50925"/>
    </source>
</evidence>
<name>A0ABT8F7Y5_9BACT</name>
<dbReference type="RefSeq" id="WP_320005129.1">
    <property type="nucleotide sequence ID" value="NZ_JAUHJS010000007.1"/>
</dbReference>
<feature type="domain" description="BLUF" evidence="1">
    <location>
        <begin position="2"/>
        <end position="93"/>
    </location>
</feature>
<dbReference type="Gene3D" id="3.30.70.100">
    <property type="match status" value="1"/>
</dbReference>
<keyword evidence="3" id="KW-1185">Reference proteome</keyword>
<evidence type="ECO:0000313" key="2">
    <source>
        <dbReference type="EMBL" id="MDN4166591.1"/>
    </source>
</evidence>
<dbReference type="Pfam" id="PF04940">
    <property type="entry name" value="BLUF"/>
    <property type="match status" value="1"/>
</dbReference>
<dbReference type="SMART" id="SM01034">
    <property type="entry name" value="BLUF"/>
    <property type="match status" value="1"/>
</dbReference>
<reference evidence="2" key="1">
    <citation type="submission" date="2023-06" db="EMBL/GenBank/DDBJ databases">
        <title>Cytophagales bacterium Strain LB-30, isolated from soil.</title>
        <authorList>
            <person name="Liu B."/>
        </authorList>
    </citation>
    <scope>NUCLEOTIDE SEQUENCE</scope>
    <source>
        <strain evidence="2">LB-30</strain>
    </source>
</reference>
<dbReference type="PROSITE" id="PS50925">
    <property type="entry name" value="BLUF"/>
    <property type="match status" value="1"/>
</dbReference>
<dbReference type="SUPFAM" id="SSF54975">
    <property type="entry name" value="Acylphosphatase/BLUF domain-like"/>
    <property type="match status" value="1"/>
</dbReference>
<protein>
    <submittedName>
        <fullName evidence="2">BLUF domain-containing protein</fullName>
    </submittedName>
</protein>
<dbReference type="InterPro" id="IPR036046">
    <property type="entry name" value="Acylphosphatase-like_dom_sf"/>
</dbReference>
<sequence>MLSQLVYVSNRKPNCTEEEIEKILEACKKNNPPLDITGVLLYNDTKFIQMVEGDMKTITSLYDKIKGDTRHDQVRMISLGPIKQKSFPSWHMGSRPIQNSNSIDYLTDITSEDKLTFKKILDGEEENGGKVLDILKKFF</sequence>
<comment type="caution">
    <text evidence="2">The sequence shown here is derived from an EMBL/GenBank/DDBJ whole genome shotgun (WGS) entry which is preliminary data.</text>
</comment>
<organism evidence="2 3">
    <name type="scientific">Shiella aurantiaca</name>
    <dbReference type="NCBI Taxonomy" id="3058365"/>
    <lineage>
        <taxon>Bacteria</taxon>
        <taxon>Pseudomonadati</taxon>
        <taxon>Bacteroidota</taxon>
        <taxon>Cytophagia</taxon>
        <taxon>Cytophagales</taxon>
        <taxon>Shiellaceae</taxon>
        <taxon>Shiella</taxon>
    </lineage>
</organism>
<dbReference type="InterPro" id="IPR007024">
    <property type="entry name" value="BLUF_domain"/>
</dbReference>
<dbReference type="EMBL" id="JAUHJS010000007">
    <property type="protein sequence ID" value="MDN4166591.1"/>
    <property type="molecule type" value="Genomic_DNA"/>
</dbReference>
<evidence type="ECO:0000313" key="3">
    <source>
        <dbReference type="Proteomes" id="UP001168552"/>
    </source>
</evidence>